<dbReference type="Proteomes" id="UP000012283">
    <property type="component" value="Unassembled WGS sequence"/>
</dbReference>
<dbReference type="STRING" id="1308866.J416_10391"/>
<proteinExistence type="predicted"/>
<dbReference type="EMBL" id="APML01000041">
    <property type="protein sequence ID" value="ENH96498.1"/>
    <property type="molecule type" value="Genomic_DNA"/>
</dbReference>
<evidence type="ECO:0000313" key="2">
    <source>
        <dbReference type="Proteomes" id="UP000012283"/>
    </source>
</evidence>
<keyword evidence="2" id="KW-1185">Reference proteome</keyword>
<protein>
    <submittedName>
        <fullName evidence="1">Uncharacterized protein</fullName>
    </submittedName>
</protein>
<reference evidence="1 2" key="1">
    <citation type="submission" date="2013-03" db="EMBL/GenBank/DDBJ databases">
        <title>Draft genome sequence of Gracibacillus halophilus YIM-C55.5, a moderately halophilic and thermophilic organism from the Xiaochaidamu salt lake.</title>
        <authorList>
            <person name="Sugumar T."/>
            <person name="Polireddy D.R."/>
            <person name="Antony A."/>
            <person name="Madhava Y.R."/>
            <person name="Sivakumar N."/>
        </authorList>
    </citation>
    <scope>NUCLEOTIDE SEQUENCE [LARGE SCALE GENOMIC DNA]</scope>
    <source>
        <strain evidence="1 2">YIM-C55.5</strain>
    </source>
</reference>
<evidence type="ECO:0000313" key="1">
    <source>
        <dbReference type="EMBL" id="ENH96498.1"/>
    </source>
</evidence>
<organism evidence="1 2">
    <name type="scientific">Gracilibacillus halophilus YIM-C55.5</name>
    <dbReference type="NCBI Taxonomy" id="1308866"/>
    <lineage>
        <taxon>Bacteria</taxon>
        <taxon>Bacillati</taxon>
        <taxon>Bacillota</taxon>
        <taxon>Bacilli</taxon>
        <taxon>Bacillales</taxon>
        <taxon>Bacillaceae</taxon>
        <taxon>Gracilibacillus</taxon>
    </lineage>
</organism>
<gene>
    <name evidence="1" type="ORF">J416_10391</name>
</gene>
<name>N4W8A2_9BACI</name>
<sequence>MDVTGRLLQELDRQYVGLFDWLSGQFDPVTGGFYYARSSIGARTFAPDIESTAQAINILKRQQLLDEMPDPIRESIVKFFQRKQDQGSGYFFDEHPAMAKDEVMVQRALNYSIGSLKRLGATPLYDLPKATNEWPSFTKSVTAYRQEWERISLQNSWRGCDRLVSSAGYIHHMEPEQQKRYVQSFVDYLAEIQDPTTGLWGEGSLYVKISGTFKLHTFYRKYQMRMPNQEKIYQSIMRCLHEEEATDMCYVRNPIDLLSYLEVEIPREYRHQICKVTIENLQSFKQSDGGFSREIDRSPKAPNVSQVKAGEHYPEMPRPVELGLGLREGDMNASTQATLIRQQLYHLLQTESVHSCARHNFGID</sequence>
<comment type="caution">
    <text evidence="1">The sequence shown here is derived from an EMBL/GenBank/DDBJ whole genome shotgun (WGS) entry which is preliminary data.</text>
</comment>
<accession>N4W8A2</accession>
<dbReference type="AlphaFoldDB" id="N4W8A2"/>
<dbReference type="eggNOG" id="ENOG5033SYF">
    <property type="taxonomic scope" value="Bacteria"/>
</dbReference>
<dbReference type="RefSeq" id="WP_003469922.1">
    <property type="nucleotide sequence ID" value="NZ_APML01000041.1"/>
</dbReference>
<dbReference type="PATRIC" id="fig|1308866.3.peg.2107"/>